<comment type="caution">
    <text evidence="1">The sequence shown here is derived from an EMBL/GenBank/DDBJ whole genome shotgun (WGS) entry which is preliminary data.</text>
</comment>
<proteinExistence type="predicted"/>
<evidence type="ECO:0000313" key="2">
    <source>
        <dbReference type="Proteomes" id="UP000316242"/>
    </source>
</evidence>
<accession>A0ABQ0RQL0</accession>
<organism evidence="1 2">
    <name type="scientific">Glutamicibacter nicotianae</name>
    <name type="common">Arthrobacter nicotianae</name>
    <dbReference type="NCBI Taxonomy" id="37929"/>
    <lineage>
        <taxon>Bacteria</taxon>
        <taxon>Bacillati</taxon>
        <taxon>Actinomycetota</taxon>
        <taxon>Actinomycetes</taxon>
        <taxon>Micrococcales</taxon>
        <taxon>Micrococcaceae</taxon>
        <taxon>Glutamicibacter</taxon>
    </lineage>
</organism>
<keyword evidence="2" id="KW-1185">Reference proteome</keyword>
<protein>
    <submittedName>
        <fullName evidence="1">Uncharacterized protein</fullName>
    </submittedName>
</protein>
<gene>
    <name evidence="1" type="ORF">ANI01nite_33070</name>
</gene>
<name>A0ABQ0RQL0_GLUNI</name>
<dbReference type="EMBL" id="BJNE01000036">
    <property type="protein sequence ID" value="GEC14104.1"/>
    <property type="molecule type" value="Genomic_DNA"/>
</dbReference>
<sequence length="41" mass="4354">MTATREAKYLFGADLGKTITATCRTEGRTVAGGLDYITSRG</sequence>
<reference evidence="1 2" key="1">
    <citation type="submission" date="2019-06" db="EMBL/GenBank/DDBJ databases">
        <title>Whole genome shotgun sequence of Glutamicibacter nicotianae NBRC 14234.</title>
        <authorList>
            <person name="Hosoyama A."/>
            <person name="Uohara A."/>
            <person name="Ohji S."/>
            <person name="Ichikawa N."/>
        </authorList>
    </citation>
    <scope>NUCLEOTIDE SEQUENCE [LARGE SCALE GENOMIC DNA]</scope>
    <source>
        <strain evidence="1 2">NBRC 14234</strain>
    </source>
</reference>
<dbReference type="RefSeq" id="WP_255314584.1">
    <property type="nucleotide sequence ID" value="NZ_BAAAWM010000001.1"/>
</dbReference>
<evidence type="ECO:0000313" key="1">
    <source>
        <dbReference type="EMBL" id="GEC14104.1"/>
    </source>
</evidence>
<dbReference type="Proteomes" id="UP000316242">
    <property type="component" value="Unassembled WGS sequence"/>
</dbReference>